<dbReference type="AlphaFoldDB" id="A0A1Q9CDA4"/>
<sequence length="301" mass="34037">MSWALKRRRPLWQRVVLQTPPIRLLRCLLIRAFFDYWYDKTELGTEEWEAQRPRRSYERMLDSLGARDILRQPVELSWKELNRPNSSKYRHQRKTTVQAVLQGRINWSTTDRATLLMRAMLENVPLRGGQQRHLAVVLAPCIRRQDFLPAIQKIIRSTADLSSLLPSISMLLSGKTLRRGLGQVNFTTALEHYAGSFTRTLGWTSALRGSAMALPGGQQSLTGDSHTLLKAASMAIPDEMPETLSLNDPRMTAAMKVLGCTMEELTATDPPPPPPKKGDERSPRKVVAVSPNSTARPRFVK</sequence>
<dbReference type="OrthoDB" id="10497148at2759"/>
<reference evidence="2 3" key="1">
    <citation type="submission" date="2016-02" db="EMBL/GenBank/DDBJ databases">
        <title>Genome analysis of coral dinoflagellate symbionts highlights evolutionary adaptations to a symbiotic lifestyle.</title>
        <authorList>
            <person name="Aranda M."/>
            <person name="Li Y."/>
            <person name="Liew Y.J."/>
            <person name="Baumgarten S."/>
            <person name="Simakov O."/>
            <person name="Wilson M."/>
            <person name="Piel J."/>
            <person name="Ashoor H."/>
            <person name="Bougouffa S."/>
            <person name="Bajic V.B."/>
            <person name="Ryu T."/>
            <person name="Ravasi T."/>
            <person name="Bayer T."/>
            <person name="Micklem G."/>
            <person name="Kim H."/>
            <person name="Bhak J."/>
            <person name="Lajeunesse T.C."/>
            <person name="Voolstra C.R."/>
        </authorList>
    </citation>
    <scope>NUCLEOTIDE SEQUENCE [LARGE SCALE GENOMIC DNA]</scope>
    <source>
        <strain evidence="2 3">CCMP2467</strain>
    </source>
</reference>
<gene>
    <name evidence="2" type="ORF">AK812_SmicGene38717</name>
</gene>
<dbReference type="Proteomes" id="UP000186817">
    <property type="component" value="Unassembled WGS sequence"/>
</dbReference>
<feature type="region of interest" description="Disordered" evidence="1">
    <location>
        <begin position="264"/>
        <end position="301"/>
    </location>
</feature>
<keyword evidence="3" id="KW-1185">Reference proteome</keyword>
<accession>A0A1Q9CDA4</accession>
<evidence type="ECO:0000313" key="2">
    <source>
        <dbReference type="EMBL" id="OLP80817.1"/>
    </source>
</evidence>
<name>A0A1Q9CDA4_SYMMI</name>
<organism evidence="2 3">
    <name type="scientific">Symbiodinium microadriaticum</name>
    <name type="common">Dinoflagellate</name>
    <name type="synonym">Zooxanthella microadriatica</name>
    <dbReference type="NCBI Taxonomy" id="2951"/>
    <lineage>
        <taxon>Eukaryota</taxon>
        <taxon>Sar</taxon>
        <taxon>Alveolata</taxon>
        <taxon>Dinophyceae</taxon>
        <taxon>Suessiales</taxon>
        <taxon>Symbiodiniaceae</taxon>
        <taxon>Symbiodinium</taxon>
    </lineage>
</organism>
<comment type="caution">
    <text evidence="2">The sequence shown here is derived from an EMBL/GenBank/DDBJ whole genome shotgun (WGS) entry which is preliminary data.</text>
</comment>
<dbReference type="EMBL" id="LSRX01001342">
    <property type="protein sequence ID" value="OLP80817.1"/>
    <property type="molecule type" value="Genomic_DNA"/>
</dbReference>
<protein>
    <submittedName>
        <fullName evidence="2">Uncharacterized protein</fullName>
    </submittedName>
</protein>
<evidence type="ECO:0000256" key="1">
    <source>
        <dbReference type="SAM" id="MobiDB-lite"/>
    </source>
</evidence>
<evidence type="ECO:0000313" key="3">
    <source>
        <dbReference type="Proteomes" id="UP000186817"/>
    </source>
</evidence>
<proteinExistence type="predicted"/>